<evidence type="ECO:0000313" key="2">
    <source>
        <dbReference type="Proteomes" id="UP000266861"/>
    </source>
</evidence>
<evidence type="ECO:0000313" key="1">
    <source>
        <dbReference type="EMBL" id="RHZ65444.1"/>
    </source>
</evidence>
<dbReference type="AlphaFoldDB" id="A0A397HW79"/>
<reference evidence="1 2" key="1">
    <citation type="submission" date="2018-08" db="EMBL/GenBank/DDBJ databases">
        <title>Genome and evolution of the arbuscular mycorrhizal fungus Diversispora epigaea (formerly Glomus versiforme) and its bacterial endosymbionts.</title>
        <authorList>
            <person name="Sun X."/>
            <person name="Fei Z."/>
            <person name="Harrison M."/>
        </authorList>
    </citation>
    <scope>NUCLEOTIDE SEQUENCE [LARGE SCALE GENOMIC DNA]</scope>
    <source>
        <strain evidence="1 2">IT104</strain>
    </source>
</reference>
<organism evidence="1 2">
    <name type="scientific">Diversispora epigaea</name>
    <dbReference type="NCBI Taxonomy" id="1348612"/>
    <lineage>
        <taxon>Eukaryota</taxon>
        <taxon>Fungi</taxon>
        <taxon>Fungi incertae sedis</taxon>
        <taxon>Mucoromycota</taxon>
        <taxon>Glomeromycotina</taxon>
        <taxon>Glomeromycetes</taxon>
        <taxon>Diversisporales</taxon>
        <taxon>Diversisporaceae</taxon>
        <taxon>Diversispora</taxon>
    </lineage>
</organism>
<dbReference type="EMBL" id="PQFF01000288">
    <property type="protein sequence ID" value="RHZ65444.1"/>
    <property type="molecule type" value="Genomic_DNA"/>
</dbReference>
<proteinExistence type="predicted"/>
<gene>
    <name evidence="1" type="ORF">Glove_315g56</name>
</gene>
<accession>A0A397HW79</accession>
<sequence length="127" mass="14925">MSKISSLKDFPVDMLSAPKHELESMNLISPQENKKVMSVEEGITQENMLNSVTETFNIFREIEFPGYCNKSKKYEIEFGRQEQIYKYEYMTLFDKIIEDLMMMTQITSIRYFSCEHTISMKMGCGII</sequence>
<comment type="caution">
    <text evidence="1">The sequence shown here is derived from an EMBL/GenBank/DDBJ whole genome shotgun (WGS) entry which is preliminary data.</text>
</comment>
<keyword evidence="2" id="KW-1185">Reference proteome</keyword>
<name>A0A397HW79_9GLOM</name>
<dbReference type="Proteomes" id="UP000266861">
    <property type="component" value="Unassembled WGS sequence"/>
</dbReference>
<protein>
    <submittedName>
        <fullName evidence="1">Uncharacterized protein</fullName>
    </submittedName>
</protein>